<comment type="caution">
    <text evidence="2">The sequence shown here is derived from an EMBL/GenBank/DDBJ whole genome shotgun (WGS) entry which is preliminary data.</text>
</comment>
<evidence type="ECO:0000313" key="3">
    <source>
        <dbReference type="Proteomes" id="UP000634206"/>
    </source>
</evidence>
<dbReference type="EMBL" id="JAENIG010000012">
    <property type="protein sequence ID" value="MBK1856349.1"/>
    <property type="molecule type" value="Genomic_DNA"/>
</dbReference>
<dbReference type="AlphaFoldDB" id="A0AAE2VEX6"/>
<gene>
    <name evidence="2" type="ORF">JIN83_15355</name>
</gene>
<sequence length="137" mass="15068">MNLTKFKKTIGKNNPEKGLHSLVGAQKGEHRDALPSTVRVKGVYRSVDHGRSGNFFGVLAYIVALFFCVMMVLSILDTSFGHPLSYLFIGVLPVHAFAMVSDGINSSKTPWALKTIKLFWITGALVVVTIFLLPGRF</sequence>
<keyword evidence="3" id="KW-1185">Reference proteome</keyword>
<organism evidence="2 3">
    <name type="scientific">Oceaniferula flava</name>
    <dbReference type="NCBI Taxonomy" id="2800421"/>
    <lineage>
        <taxon>Bacteria</taxon>
        <taxon>Pseudomonadati</taxon>
        <taxon>Verrucomicrobiota</taxon>
        <taxon>Verrucomicrobiia</taxon>
        <taxon>Verrucomicrobiales</taxon>
        <taxon>Verrucomicrobiaceae</taxon>
        <taxon>Oceaniferula</taxon>
    </lineage>
</organism>
<evidence type="ECO:0000313" key="2">
    <source>
        <dbReference type="EMBL" id="MBK1856349.1"/>
    </source>
</evidence>
<accession>A0AAE2VEX6</accession>
<reference evidence="2" key="1">
    <citation type="submission" date="2021-01" db="EMBL/GenBank/DDBJ databases">
        <title>Modified the classification status of verrucomicrobia.</title>
        <authorList>
            <person name="Feng X."/>
        </authorList>
    </citation>
    <scope>NUCLEOTIDE SEQUENCE</scope>
    <source>
        <strain evidence="2">5K15</strain>
    </source>
</reference>
<keyword evidence="1" id="KW-0472">Membrane</keyword>
<evidence type="ECO:0000256" key="1">
    <source>
        <dbReference type="SAM" id="Phobius"/>
    </source>
</evidence>
<dbReference type="Proteomes" id="UP000634206">
    <property type="component" value="Unassembled WGS sequence"/>
</dbReference>
<proteinExistence type="predicted"/>
<dbReference type="RefSeq" id="WP_309490971.1">
    <property type="nucleotide sequence ID" value="NZ_JAENIG010000012.1"/>
</dbReference>
<feature type="transmembrane region" description="Helical" evidence="1">
    <location>
        <begin position="55"/>
        <end position="76"/>
    </location>
</feature>
<name>A0AAE2VEX6_9BACT</name>
<keyword evidence="1" id="KW-1133">Transmembrane helix</keyword>
<protein>
    <submittedName>
        <fullName evidence="2">Uncharacterized protein</fullName>
    </submittedName>
</protein>
<keyword evidence="1" id="KW-0812">Transmembrane</keyword>
<feature type="transmembrane region" description="Helical" evidence="1">
    <location>
        <begin position="116"/>
        <end position="134"/>
    </location>
</feature>
<feature type="transmembrane region" description="Helical" evidence="1">
    <location>
        <begin position="82"/>
        <end position="104"/>
    </location>
</feature>